<keyword evidence="1" id="KW-0472">Membrane</keyword>
<dbReference type="RefSeq" id="WP_197455648.1">
    <property type="nucleotide sequence ID" value="NZ_CP037423.1"/>
</dbReference>
<dbReference type="PANTHER" id="PTHR13325:SF3">
    <property type="entry name" value="MEMBRANE-BOUND TRANSCRIPTION FACTOR SITE-2 PROTEASE"/>
    <property type="match status" value="1"/>
</dbReference>
<feature type="transmembrane region" description="Helical" evidence="1">
    <location>
        <begin position="427"/>
        <end position="447"/>
    </location>
</feature>
<dbReference type="GO" id="GO:0016020">
    <property type="term" value="C:membrane"/>
    <property type="evidence" value="ECO:0007669"/>
    <property type="project" value="InterPro"/>
</dbReference>
<feature type="transmembrane region" description="Helical" evidence="1">
    <location>
        <begin position="381"/>
        <end position="406"/>
    </location>
</feature>
<keyword evidence="3" id="KW-1185">Reference proteome</keyword>
<dbReference type="InterPro" id="IPR001193">
    <property type="entry name" value="MBTPS2"/>
</dbReference>
<gene>
    <name evidence="2" type="ORF">Enr13x_77440</name>
</gene>
<evidence type="ECO:0000313" key="2">
    <source>
        <dbReference type="EMBL" id="QDV47832.1"/>
    </source>
</evidence>
<proteinExistence type="predicted"/>
<dbReference type="CDD" id="cd05709">
    <property type="entry name" value="S2P-M50"/>
    <property type="match status" value="1"/>
</dbReference>
<feature type="transmembrane region" description="Helical" evidence="1">
    <location>
        <begin position="258"/>
        <end position="279"/>
    </location>
</feature>
<feature type="transmembrane region" description="Helical" evidence="1">
    <location>
        <begin position="291"/>
        <end position="311"/>
    </location>
</feature>
<reference evidence="2 3" key="1">
    <citation type="submission" date="2019-03" db="EMBL/GenBank/DDBJ databases">
        <title>Deep-cultivation of Planctomycetes and their phenomic and genomic characterization uncovers novel biology.</title>
        <authorList>
            <person name="Wiegand S."/>
            <person name="Jogler M."/>
            <person name="Boedeker C."/>
            <person name="Pinto D."/>
            <person name="Vollmers J."/>
            <person name="Rivas-Marin E."/>
            <person name="Kohn T."/>
            <person name="Peeters S.H."/>
            <person name="Heuer A."/>
            <person name="Rast P."/>
            <person name="Oberbeckmann S."/>
            <person name="Bunk B."/>
            <person name="Jeske O."/>
            <person name="Meyerdierks A."/>
            <person name="Storesund J.E."/>
            <person name="Kallscheuer N."/>
            <person name="Luecker S."/>
            <person name="Lage O.M."/>
            <person name="Pohl T."/>
            <person name="Merkel B.J."/>
            <person name="Hornburger P."/>
            <person name="Mueller R.-W."/>
            <person name="Bruemmer F."/>
            <person name="Labrenz M."/>
            <person name="Spormann A.M."/>
            <person name="Op den Camp H."/>
            <person name="Overmann J."/>
            <person name="Amann R."/>
            <person name="Jetten M.S.M."/>
            <person name="Mascher T."/>
            <person name="Medema M.H."/>
            <person name="Devos D.P."/>
            <person name="Kaster A.-K."/>
            <person name="Ovreas L."/>
            <person name="Rohde M."/>
            <person name="Galperin M.Y."/>
            <person name="Jogler C."/>
        </authorList>
    </citation>
    <scope>NUCLEOTIDE SEQUENCE [LARGE SCALE GENOMIC DNA]</scope>
    <source>
        <strain evidence="2 3">Enr13</strain>
    </source>
</reference>
<feature type="transmembrane region" description="Helical" evidence="1">
    <location>
        <begin position="357"/>
        <end position="375"/>
    </location>
</feature>
<sequence>MSLESAPAPAPHLTVDILGLCPSVRDEVCVSVQVYGGRTCYVIEDRLRSKFYRLGLAEYTFVSLLDGQTTIAEAMGRTAEVCGSEGLEEREIATLCKWLLECSLITTEQSSSESRLEEGRAKQRARKVLGNANPMLQKIPLCNPMPVLRHLDPLATTVFGVFGFAIWILAVGFATFALWGSWDEFSAAGIHVLARENWLVLLATWLGLKLVHEAGHALACRRYGGHVRESGIVLILFAPMPYVDVTDAWKIDGKWQRVMISAAGMYAEIFCAAIAALVWTSSFDPFVRQHAMNVIVTATVMTLLVNANPLMRFDGYYMLIDALELPNLATHGRQWLAAATRRHFMGMDVRNPDRAEGSPAVVATYAIASLVWRWIVCVSLVLSAAVLMHGAGTAIAIIAIGLWVGLPCCRWIRMLMENRLVRYRRMACITAVAAGTLWMCWSVVPWYSRGTVPLVVDYHHPHEVRIGADGFLDRLTVSVGDVVSRGQILARLSNRELELEYQDLLLDLETSEARYRGFVTDESIAAAAVEQQVQASLRSRLTELERQLGGLVVCSPADGVIARCDVESREGAFIHRGERLFLIGSPGSEKMIGLVDQADVDAFRRGQGQRVDVRLWGMGERPIAGRIDRVLPRAEVSLPHAALGADAGGPLPVRLNPQATNDSDAMQLIAPRFPVLIDLVGGEIDHVMPGQTGYARLVYRDGTLGRAVRDSLADWIEDKRAMLTMHR</sequence>
<dbReference type="Proteomes" id="UP000319004">
    <property type="component" value="Chromosome"/>
</dbReference>
<name>A0A518I407_9BACT</name>
<dbReference type="GO" id="GO:0005737">
    <property type="term" value="C:cytoplasm"/>
    <property type="evidence" value="ECO:0007669"/>
    <property type="project" value="TreeGrafter"/>
</dbReference>
<evidence type="ECO:0000313" key="3">
    <source>
        <dbReference type="Proteomes" id="UP000319004"/>
    </source>
</evidence>
<feature type="transmembrane region" description="Helical" evidence="1">
    <location>
        <begin position="154"/>
        <end position="179"/>
    </location>
</feature>
<organism evidence="2 3">
    <name type="scientific">Stieleria neptunia</name>
    <dbReference type="NCBI Taxonomy" id="2527979"/>
    <lineage>
        <taxon>Bacteria</taxon>
        <taxon>Pseudomonadati</taxon>
        <taxon>Planctomycetota</taxon>
        <taxon>Planctomycetia</taxon>
        <taxon>Pirellulales</taxon>
        <taxon>Pirellulaceae</taxon>
        <taxon>Stieleria</taxon>
    </lineage>
</organism>
<dbReference type="PANTHER" id="PTHR13325">
    <property type="entry name" value="PROTEASE M50 MEMBRANE-BOUND TRANSCRIPTION FACTOR SITE 2 PROTEASE"/>
    <property type="match status" value="1"/>
</dbReference>
<dbReference type="AlphaFoldDB" id="A0A518I407"/>
<accession>A0A518I407</accession>
<protein>
    <submittedName>
        <fullName evidence="2">Peptidase family M50</fullName>
    </submittedName>
</protein>
<dbReference type="KEGG" id="snep:Enr13x_77440"/>
<dbReference type="GO" id="GO:0004222">
    <property type="term" value="F:metalloendopeptidase activity"/>
    <property type="evidence" value="ECO:0007669"/>
    <property type="project" value="InterPro"/>
</dbReference>
<dbReference type="GO" id="GO:0031293">
    <property type="term" value="P:membrane protein intracellular domain proteolysis"/>
    <property type="evidence" value="ECO:0007669"/>
    <property type="project" value="TreeGrafter"/>
</dbReference>
<evidence type="ECO:0000256" key="1">
    <source>
        <dbReference type="SAM" id="Phobius"/>
    </source>
</evidence>
<dbReference type="SUPFAM" id="SSF111369">
    <property type="entry name" value="HlyD-like secretion proteins"/>
    <property type="match status" value="1"/>
</dbReference>
<dbReference type="EMBL" id="CP037423">
    <property type="protein sequence ID" value="QDV47832.1"/>
    <property type="molecule type" value="Genomic_DNA"/>
</dbReference>
<keyword evidence="1" id="KW-0812">Transmembrane</keyword>
<keyword evidence="1" id="KW-1133">Transmembrane helix</keyword>